<evidence type="ECO:0000313" key="4">
    <source>
        <dbReference type="Proteomes" id="UP000557772"/>
    </source>
</evidence>
<evidence type="ECO:0000256" key="1">
    <source>
        <dbReference type="SAM" id="Phobius"/>
    </source>
</evidence>
<gene>
    <name evidence="3" type="ORF">HJ588_03405</name>
</gene>
<keyword evidence="3" id="KW-0645">Protease</keyword>
<dbReference type="Pfam" id="PF02517">
    <property type="entry name" value="Rce1-like"/>
    <property type="match status" value="1"/>
</dbReference>
<keyword evidence="1" id="KW-0472">Membrane</keyword>
<dbReference type="AlphaFoldDB" id="A0A849AGD2"/>
<evidence type="ECO:0000313" key="3">
    <source>
        <dbReference type="EMBL" id="NNG38321.1"/>
    </source>
</evidence>
<keyword evidence="3" id="KW-0482">Metalloprotease</keyword>
<feature type="transmembrane region" description="Helical" evidence="1">
    <location>
        <begin position="253"/>
        <end position="271"/>
    </location>
</feature>
<dbReference type="GO" id="GO:0008237">
    <property type="term" value="F:metallopeptidase activity"/>
    <property type="evidence" value="ECO:0007669"/>
    <property type="project" value="UniProtKB-KW"/>
</dbReference>
<dbReference type="Proteomes" id="UP000557772">
    <property type="component" value="Unassembled WGS sequence"/>
</dbReference>
<dbReference type="InterPro" id="IPR003675">
    <property type="entry name" value="Rce1/LyrA-like_dom"/>
</dbReference>
<evidence type="ECO:0000259" key="2">
    <source>
        <dbReference type="Pfam" id="PF02517"/>
    </source>
</evidence>
<feature type="domain" description="CAAX prenyl protease 2/Lysostaphin resistance protein A-like" evidence="2">
    <location>
        <begin position="197"/>
        <end position="288"/>
    </location>
</feature>
<keyword evidence="3" id="KW-0378">Hydrolase</keyword>
<keyword evidence="1" id="KW-1133">Transmembrane helix</keyword>
<dbReference type="GO" id="GO:0006508">
    <property type="term" value="P:proteolysis"/>
    <property type="evidence" value="ECO:0007669"/>
    <property type="project" value="UniProtKB-KW"/>
</dbReference>
<feature type="transmembrane region" description="Helical" evidence="1">
    <location>
        <begin position="67"/>
        <end position="87"/>
    </location>
</feature>
<feature type="transmembrane region" description="Helical" evidence="1">
    <location>
        <begin position="158"/>
        <end position="178"/>
    </location>
</feature>
<sequence length="305" mass="33302">MRATSLGAERRHSAYGREGRVRSVGIRRRGCFNGPVPAVISELRRLWRGPLEVPPTRLSPRTLNTETVLVLLVGLGASAIYSILSIIKRLESTTALNQQTSTLNATQSTQSWLDLAYQVVDIGLGLVPALLAIYLLGLQIPSPVRYLGVDGRMPGRDLLLGAGLAAVIGVPGLVLYVVARDLGFNTTVVATDLGEYWWTTPVLILSAIQNAIAEEVVMVGYLFTRWTQARWRLPVIIVVSAVIRGSYHLYQGFGGFVGNIVMGLILGTVYLRTRRVLPLIITHAILDIVAFVGYALLHDHVGWLS</sequence>
<name>A0A849AGD2_9MICO</name>
<accession>A0A849AGD2</accession>
<dbReference type="GO" id="GO:0004175">
    <property type="term" value="F:endopeptidase activity"/>
    <property type="evidence" value="ECO:0007669"/>
    <property type="project" value="UniProtKB-ARBA"/>
</dbReference>
<feature type="transmembrane region" description="Helical" evidence="1">
    <location>
        <begin position="115"/>
        <end position="137"/>
    </location>
</feature>
<keyword evidence="4" id="KW-1185">Reference proteome</keyword>
<feature type="transmembrane region" description="Helical" evidence="1">
    <location>
        <begin position="276"/>
        <end position="297"/>
    </location>
</feature>
<dbReference type="EMBL" id="JABENB010000001">
    <property type="protein sequence ID" value="NNG38321.1"/>
    <property type="molecule type" value="Genomic_DNA"/>
</dbReference>
<proteinExistence type="predicted"/>
<dbReference type="GO" id="GO:0080120">
    <property type="term" value="P:CAAX-box protein maturation"/>
    <property type="evidence" value="ECO:0007669"/>
    <property type="project" value="UniProtKB-ARBA"/>
</dbReference>
<organism evidence="3 4">
    <name type="scientific">Flexivirga aerilata</name>
    <dbReference type="NCBI Taxonomy" id="1656889"/>
    <lineage>
        <taxon>Bacteria</taxon>
        <taxon>Bacillati</taxon>
        <taxon>Actinomycetota</taxon>
        <taxon>Actinomycetes</taxon>
        <taxon>Micrococcales</taxon>
        <taxon>Dermacoccaceae</taxon>
        <taxon>Flexivirga</taxon>
    </lineage>
</organism>
<protein>
    <submittedName>
        <fullName evidence="3">CPBP family intramembrane metalloprotease</fullName>
    </submittedName>
</protein>
<keyword evidence="1" id="KW-0812">Transmembrane</keyword>
<comment type="caution">
    <text evidence="3">The sequence shown here is derived from an EMBL/GenBank/DDBJ whole genome shotgun (WGS) entry which is preliminary data.</text>
</comment>
<reference evidence="3 4" key="1">
    <citation type="submission" date="2020-05" db="EMBL/GenBank/DDBJ databases">
        <title>Flexivirga sp. ID2601S isolated from air conditioner.</title>
        <authorList>
            <person name="Kim D.H."/>
        </authorList>
    </citation>
    <scope>NUCLEOTIDE SEQUENCE [LARGE SCALE GENOMIC DNA]</scope>
    <source>
        <strain evidence="3 4">ID2601S</strain>
    </source>
</reference>